<dbReference type="AlphaFoldDB" id="A0A7K3NHG8"/>
<keyword evidence="6" id="KW-1185">Reference proteome</keyword>
<feature type="binding site" evidence="4">
    <location>
        <position position="95"/>
    </location>
    <ligand>
        <name>Zn(2+)</name>
        <dbReference type="ChEBI" id="CHEBI:29105"/>
    </ligand>
</feature>
<evidence type="ECO:0000256" key="3">
    <source>
        <dbReference type="ARBA" id="ARBA00022833"/>
    </source>
</evidence>
<feature type="binding site" evidence="4">
    <location>
        <position position="76"/>
    </location>
    <ligand>
        <name>Zn(2+)</name>
        <dbReference type="ChEBI" id="CHEBI:29105"/>
    </ligand>
</feature>
<organism evidence="5 6">
    <name type="scientific">Desulfolutivibrio sulfodismutans</name>
    <dbReference type="NCBI Taxonomy" id="63561"/>
    <lineage>
        <taxon>Bacteria</taxon>
        <taxon>Pseudomonadati</taxon>
        <taxon>Thermodesulfobacteriota</taxon>
        <taxon>Desulfovibrionia</taxon>
        <taxon>Desulfovibrionales</taxon>
        <taxon>Desulfovibrionaceae</taxon>
        <taxon>Desulfolutivibrio</taxon>
    </lineage>
</organism>
<dbReference type="PANTHER" id="PTHR34535">
    <property type="entry name" value="HYDROGENASE MATURATION FACTOR HYPA"/>
    <property type="match status" value="1"/>
</dbReference>
<dbReference type="EMBL" id="JAAGRQ010000007">
    <property type="protein sequence ID" value="NDY55644.1"/>
    <property type="molecule type" value="Genomic_DNA"/>
</dbReference>
<name>A0A7K3NHG8_9BACT</name>
<dbReference type="HAMAP" id="MF_00213">
    <property type="entry name" value="HypA_HybF"/>
    <property type="match status" value="1"/>
</dbReference>
<dbReference type="Pfam" id="PF01155">
    <property type="entry name" value="HypA"/>
    <property type="match status" value="1"/>
</dbReference>
<dbReference type="GO" id="GO:0051604">
    <property type="term" value="P:protein maturation"/>
    <property type="evidence" value="ECO:0007669"/>
    <property type="project" value="InterPro"/>
</dbReference>
<accession>A0A7K3NHG8</accession>
<feature type="binding site" evidence="4">
    <location>
        <position position="2"/>
    </location>
    <ligand>
        <name>Ni(2+)</name>
        <dbReference type="ChEBI" id="CHEBI:49786"/>
    </ligand>
</feature>
<keyword evidence="1 4" id="KW-0533">Nickel</keyword>
<feature type="binding site" evidence="4">
    <location>
        <position position="92"/>
    </location>
    <ligand>
        <name>Zn(2+)</name>
        <dbReference type="ChEBI" id="CHEBI:29105"/>
    </ligand>
</feature>
<comment type="caution">
    <text evidence="5">The sequence shown here is derived from an EMBL/GenBank/DDBJ whole genome shotgun (WGS) entry which is preliminary data.</text>
</comment>
<comment type="similarity">
    <text evidence="4">Belongs to the HypA/HybF family.</text>
</comment>
<dbReference type="Gene3D" id="3.30.2320.80">
    <property type="match status" value="1"/>
</dbReference>
<evidence type="ECO:0000256" key="4">
    <source>
        <dbReference type="HAMAP-Rule" id="MF_00213"/>
    </source>
</evidence>
<comment type="function">
    <text evidence="4">Involved in the maturation of [NiFe] hydrogenases. Required for nickel insertion into the metal center of the hydrogenase.</text>
</comment>
<dbReference type="RefSeq" id="WP_163300697.1">
    <property type="nucleotide sequence ID" value="NZ_JAAGRQ010000007.1"/>
</dbReference>
<dbReference type="InterPro" id="IPR000688">
    <property type="entry name" value="HypA/HybF"/>
</dbReference>
<evidence type="ECO:0000256" key="2">
    <source>
        <dbReference type="ARBA" id="ARBA00022723"/>
    </source>
</evidence>
<keyword evidence="3 4" id="KW-0862">Zinc</keyword>
<gene>
    <name evidence="4" type="primary">hypA</name>
    <name evidence="5" type="ORF">G3N56_02660</name>
</gene>
<sequence>MHELSIAQSLLAIIREEMQKHGSPRLISVKVRHGRLSAIVPDALAMSFEALTMDTALAGARLDTEEIPLVLACRACGTKFSPESSDYVFAPCPACGEELGHTVVSGKELYIEYLELDEAQGT</sequence>
<evidence type="ECO:0000313" key="6">
    <source>
        <dbReference type="Proteomes" id="UP000469724"/>
    </source>
</evidence>
<evidence type="ECO:0000313" key="5">
    <source>
        <dbReference type="EMBL" id="NDY55644.1"/>
    </source>
</evidence>
<reference evidence="5 6" key="1">
    <citation type="submission" date="2020-02" db="EMBL/GenBank/DDBJ databases">
        <title>Comparative genomics of sulfur disproportionating microorganisms.</title>
        <authorList>
            <person name="Ward L.M."/>
            <person name="Bertran E."/>
            <person name="Johnston D.T."/>
        </authorList>
    </citation>
    <scope>NUCLEOTIDE SEQUENCE [LARGE SCALE GENOMIC DNA]</scope>
    <source>
        <strain evidence="5 6">DSM 3696</strain>
    </source>
</reference>
<dbReference type="PIRSF" id="PIRSF004761">
    <property type="entry name" value="Hydrgn_mat_HypA"/>
    <property type="match status" value="1"/>
</dbReference>
<protein>
    <recommendedName>
        <fullName evidence="4">Hydrogenase maturation factor HypA</fullName>
    </recommendedName>
</protein>
<feature type="binding site" evidence="4">
    <location>
        <position position="73"/>
    </location>
    <ligand>
        <name>Zn(2+)</name>
        <dbReference type="ChEBI" id="CHEBI:29105"/>
    </ligand>
</feature>
<evidence type="ECO:0000256" key="1">
    <source>
        <dbReference type="ARBA" id="ARBA00022596"/>
    </source>
</evidence>
<dbReference type="GO" id="GO:0008270">
    <property type="term" value="F:zinc ion binding"/>
    <property type="evidence" value="ECO:0007669"/>
    <property type="project" value="UniProtKB-UniRule"/>
</dbReference>
<dbReference type="GO" id="GO:0016151">
    <property type="term" value="F:nickel cation binding"/>
    <property type="evidence" value="ECO:0007669"/>
    <property type="project" value="UniProtKB-UniRule"/>
</dbReference>
<dbReference type="PANTHER" id="PTHR34535:SF3">
    <property type="entry name" value="HYDROGENASE MATURATION FACTOR HYPA"/>
    <property type="match status" value="1"/>
</dbReference>
<proteinExistence type="inferred from homology"/>
<dbReference type="Proteomes" id="UP000469724">
    <property type="component" value="Unassembled WGS sequence"/>
</dbReference>
<keyword evidence="2 4" id="KW-0479">Metal-binding</keyword>